<feature type="modified residue" description="4-aspartylphosphate" evidence="1">
    <location>
        <position position="42"/>
    </location>
</feature>
<dbReference type="PANTHER" id="PTHR45566:SF1">
    <property type="entry name" value="HTH-TYPE TRANSCRIPTIONAL REGULATOR YHJB-RELATED"/>
    <property type="match status" value="1"/>
</dbReference>
<dbReference type="GO" id="GO:0000160">
    <property type="term" value="P:phosphorelay signal transduction system"/>
    <property type="evidence" value="ECO:0007669"/>
    <property type="project" value="InterPro"/>
</dbReference>
<accession>A0A1G6A006</accession>
<evidence type="ECO:0000313" key="3">
    <source>
        <dbReference type="EMBL" id="SDB00126.1"/>
    </source>
</evidence>
<evidence type="ECO:0000256" key="1">
    <source>
        <dbReference type="PROSITE-ProRule" id="PRU00169"/>
    </source>
</evidence>
<dbReference type="PANTHER" id="PTHR45566">
    <property type="entry name" value="HTH-TYPE TRANSCRIPTIONAL REGULATOR YHJB-RELATED"/>
    <property type="match status" value="1"/>
</dbReference>
<feature type="domain" description="Response regulatory" evidence="2">
    <location>
        <begin position="1"/>
        <end position="113"/>
    </location>
</feature>
<name>A0A1G6A006_9HYPH</name>
<dbReference type="InterPro" id="IPR051015">
    <property type="entry name" value="EvgA-like"/>
</dbReference>
<evidence type="ECO:0000259" key="2">
    <source>
        <dbReference type="PROSITE" id="PS50110"/>
    </source>
</evidence>
<dbReference type="Gene3D" id="3.40.50.2300">
    <property type="match status" value="1"/>
</dbReference>
<keyword evidence="1" id="KW-0597">Phosphoprotein</keyword>
<dbReference type="Gene3D" id="1.10.10.10">
    <property type="entry name" value="Winged helix-like DNA-binding domain superfamily/Winged helix DNA-binding domain"/>
    <property type="match status" value="1"/>
</dbReference>
<dbReference type="InterPro" id="IPR011006">
    <property type="entry name" value="CheY-like_superfamily"/>
</dbReference>
<dbReference type="EMBL" id="FMXM01000117">
    <property type="protein sequence ID" value="SDB00126.1"/>
    <property type="molecule type" value="Genomic_DNA"/>
</dbReference>
<dbReference type="InterPro" id="IPR036388">
    <property type="entry name" value="WH-like_DNA-bd_sf"/>
</dbReference>
<reference evidence="3 4" key="1">
    <citation type="submission" date="2016-10" db="EMBL/GenBank/DDBJ databases">
        <authorList>
            <person name="de Groot N.N."/>
        </authorList>
    </citation>
    <scope>NUCLEOTIDE SEQUENCE [LARGE SCALE GENOMIC DNA]</scope>
    <source>
        <strain evidence="3 4">CGMCC 1.12097</strain>
    </source>
</reference>
<organism evidence="3 4">
    <name type="scientific">Mesorhizobium qingshengii</name>
    <dbReference type="NCBI Taxonomy" id="1165689"/>
    <lineage>
        <taxon>Bacteria</taxon>
        <taxon>Pseudomonadati</taxon>
        <taxon>Pseudomonadota</taxon>
        <taxon>Alphaproteobacteria</taxon>
        <taxon>Hyphomicrobiales</taxon>
        <taxon>Phyllobacteriaceae</taxon>
        <taxon>Mesorhizobium</taxon>
    </lineage>
</organism>
<dbReference type="Proteomes" id="UP000198588">
    <property type="component" value="Unassembled WGS sequence"/>
</dbReference>
<dbReference type="STRING" id="1165689.SAMN02927914_06891"/>
<gene>
    <name evidence="3" type="ORF">SAMN02927914_06891</name>
</gene>
<dbReference type="GO" id="GO:0003677">
    <property type="term" value="F:DNA binding"/>
    <property type="evidence" value="ECO:0007669"/>
    <property type="project" value="UniProtKB-KW"/>
</dbReference>
<sequence length="196" mass="21817">MRLALIQELKDCHTESVLLGAPTLDSAQARIKSQEFNLILIDPGLPGVNPTSLWDRLSVIQQIVDASPLATHVVITGLGSVAEANHCRRIGVAGYVSKTGLMRGLLAEVLQDISQGGFAIRISEKDQLADDFHYSGLTGREQEIFDWMRRRERGMKRKEVYDQISKRIGVDSATVEKYYKQARAKLLKRGRLPDGS</sequence>
<evidence type="ECO:0000313" key="4">
    <source>
        <dbReference type="Proteomes" id="UP000198588"/>
    </source>
</evidence>
<keyword evidence="3" id="KW-0238">DNA-binding</keyword>
<dbReference type="InterPro" id="IPR001789">
    <property type="entry name" value="Sig_transdc_resp-reg_receiver"/>
</dbReference>
<dbReference type="PROSITE" id="PS50110">
    <property type="entry name" value="RESPONSE_REGULATORY"/>
    <property type="match status" value="1"/>
</dbReference>
<dbReference type="AlphaFoldDB" id="A0A1G6A006"/>
<protein>
    <submittedName>
        <fullName evidence="3">DNA-binding response regulator, NarL/FixJ family, contains REC and HTH domains</fullName>
    </submittedName>
</protein>
<dbReference type="SUPFAM" id="SSF52172">
    <property type="entry name" value="CheY-like"/>
    <property type="match status" value="1"/>
</dbReference>
<proteinExistence type="predicted"/>